<keyword evidence="7" id="KW-1185">Reference proteome</keyword>
<gene>
    <name evidence="6" type="primary">pgpB</name>
    <name evidence="6" type="ORF">F3J40_10105</name>
</gene>
<comment type="catalytic activity">
    <reaction evidence="3">
        <text>di-trans,octa-cis-undecaprenyl diphosphate + H2O = di-trans,octa-cis-undecaprenyl phosphate + phosphate + H(+)</text>
        <dbReference type="Rhea" id="RHEA:28094"/>
        <dbReference type="ChEBI" id="CHEBI:15377"/>
        <dbReference type="ChEBI" id="CHEBI:15378"/>
        <dbReference type="ChEBI" id="CHEBI:43474"/>
        <dbReference type="ChEBI" id="CHEBI:58405"/>
        <dbReference type="ChEBI" id="CHEBI:60392"/>
        <dbReference type="EC" id="3.6.1.27"/>
    </reaction>
</comment>
<evidence type="ECO:0000256" key="1">
    <source>
        <dbReference type="ARBA" id="ARBA00012374"/>
    </source>
</evidence>
<dbReference type="InterPro" id="IPR036938">
    <property type="entry name" value="PAP2/HPO_sf"/>
</dbReference>
<dbReference type="CDD" id="cd01610">
    <property type="entry name" value="PAP2_like"/>
    <property type="match status" value="1"/>
</dbReference>
<accession>A0ABX0RCU4</accession>
<feature type="transmembrane region" description="Helical" evidence="4">
    <location>
        <begin position="7"/>
        <end position="29"/>
    </location>
</feature>
<sequence>MLNILRRISLATALLLVMPITVWLTGWHWQPGASDLKLKLFFAVTETVTRPWGTLTSLLISAWVLWCLRFRLKPALVLLAIMNVTIIAGQYTGSLIKNQVQEARPYVVWLEQHHGIDERVFYQQTRTERSAMVNRLLVDEPTVPGWLKRHWAFETGFAFPSGHTLFAASWALLAVGLLWPRKRYLTLAIIFGWASAVMASRLLLGMHWPRDLVMATVVAAVWVSVATWLAQRFCGPLTLPPVEQKEVQERNNGL</sequence>
<dbReference type="SMART" id="SM00014">
    <property type="entry name" value="acidPPc"/>
    <property type="match status" value="1"/>
</dbReference>
<feature type="transmembrane region" description="Helical" evidence="4">
    <location>
        <begin position="157"/>
        <end position="178"/>
    </location>
</feature>
<dbReference type="Proteomes" id="UP001515683">
    <property type="component" value="Unassembled WGS sequence"/>
</dbReference>
<dbReference type="Gene3D" id="1.20.144.10">
    <property type="entry name" value="Phosphatidic acid phosphatase type 2/haloperoxidase"/>
    <property type="match status" value="1"/>
</dbReference>
<comment type="caution">
    <text evidence="6">The sequence shown here is derived from an EMBL/GenBank/DDBJ whole genome shotgun (WGS) entry which is preliminary data.</text>
</comment>
<dbReference type="SUPFAM" id="SSF48317">
    <property type="entry name" value="Acid phosphatase/Vanadium-dependent haloperoxidase"/>
    <property type="match status" value="1"/>
</dbReference>
<dbReference type="InterPro" id="IPR000326">
    <property type="entry name" value="PAP2/HPO"/>
</dbReference>
<evidence type="ECO:0000313" key="7">
    <source>
        <dbReference type="Proteomes" id="UP001515683"/>
    </source>
</evidence>
<dbReference type="NCBIfam" id="NF007975">
    <property type="entry name" value="PRK10699.1"/>
    <property type="match status" value="1"/>
</dbReference>
<feature type="transmembrane region" description="Helical" evidence="4">
    <location>
        <begin position="49"/>
        <end position="68"/>
    </location>
</feature>
<keyword evidence="4" id="KW-1133">Transmembrane helix</keyword>
<proteinExistence type="predicted"/>
<feature type="transmembrane region" description="Helical" evidence="4">
    <location>
        <begin position="185"/>
        <end position="206"/>
    </location>
</feature>
<dbReference type="PANTHER" id="PTHR14969:SF54">
    <property type="entry name" value="PHOSPHATIDYLGLYCEROPHOSPHATASE B"/>
    <property type="match status" value="1"/>
</dbReference>
<evidence type="ECO:0000313" key="6">
    <source>
        <dbReference type="EMBL" id="NIF21948.1"/>
    </source>
</evidence>
<keyword evidence="4" id="KW-0812">Transmembrane</keyword>
<evidence type="ECO:0000256" key="3">
    <source>
        <dbReference type="ARBA" id="ARBA00047594"/>
    </source>
</evidence>
<feature type="domain" description="Phosphatidic acid phosphatase type 2/haloperoxidase" evidence="5">
    <location>
        <begin position="77"/>
        <end position="227"/>
    </location>
</feature>
<dbReference type="Pfam" id="PF01569">
    <property type="entry name" value="PAP2"/>
    <property type="match status" value="1"/>
</dbReference>
<organism evidence="6 7">
    <name type="scientific">Candidatus Pantoea multigeneris</name>
    <dbReference type="NCBI Taxonomy" id="2608357"/>
    <lineage>
        <taxon>Bacteria</taxon>
        <taxon>Pseudomonadati</taxon>
        <taxon>Pseudomonadota</taxon>
        <taxon>Gammaproteobacteria</taxon>
        <taxon>Enterobacterales</taxon>
        <taxon>Erwiniaceae</taxon>
        <taxon>Pantoea</taxon>
    </lineage>
</organism>
<dbReference type="RefSeq" id="WP_167014228.1">
    <property type="nucleotide sequence ID" value="NZ_VWXF01000003.1"/>
</dbReference>
<keyword evidence="4" id="KW-0472">Membrane</keyword>
<keyword evidence="6" id="KW-0378">Hydrolase</keyword>
<dbReference type="EMBL" id="VWXF01000003">
    <property type="protein sequence ID" value="NIF21948.1"/>
    <property type="molecule type" value="Genomic_DNA"/>
</dbReference>
<evidence type="ECO:0000259" key="5">
    <source>
        <dbReference type="SMART" id="SM00014"/>
    </source>
</evidence>
<reference evidence="6 7" key="1">
    <citation type="journal article" date="2019" name="bioRxiv">
        <title>Bacteria contribute to plant secondary compound degradation in a generalist herbivore system.</title>
        <authorList>
            <person name="Francoeur C.B."/>
            <person name="Khadempour L."/>
            <person name="Moreira-Soto R.D."/>
            <person name="Gotting K."/>
            <person name="Book A.J."/>
            <person name="Pinto-Tomas A.A."/>
            <person name="Keefover-Ring K."/>
            <person name="Currie C.R."/>
        </authorList>
    </citation>
    <scope>NUCLEOTIDE SEQUENCE [LARGE SCALE GENOMIC DNA]</scope>
    <source>
        <strain evidence="6">Acro-835</strain>
    </source>
</reference>
<protein>
    <recommendedName>
        <fullName evidence="1">undecaprenyl-diphosphate phosphatase</fullName>
        <ecNumber evidence="1">3.6.1.27</ecNumber>
    </recommendedName>
    <alternativeName>
        <fullName evidence="2">Undecaprenyl pyrophosphate phosphatase</fullName>
    </alternativeName>
</protein>
<dbReference type="PANTHER" id="PTHR14969">
    <property type="entry name" value="SPHINGOSINE-1-PHOSPHATE PHOSPHOHYDROLASE"/>
    <property type="match status" value="1"/>
</dbReference>
<feature type="transmembrane region" description="Helical" evidence="4">
    <location>
        <begin position="75"/>
        <end position="96"/>
    </location>
</feature>
<dbReference type="EC" id="3.6.1.27" evidence="1"/>
<evidence type="ECO:0000256" key="4">
    <source>
        <dbReference type="SAM" id="Phobius"/>
    </source>
</evidence>
<feature type="transmembrane region" description="Helical" evidence="4">
    <location>
        <begin position="212"/>
        <end position="230"/>
    </location>
</feature>
<name>A0ABX0RCU4_9GAMM</name>
<evidence type="ECO:0000256" key="2">
    <source>
        <dbReference type="ARBA" id="ARBA00032707"/>
    </source>
</evidence>
<dbReference type="GO" id="GO:0008962">
    <property type="term" value="F:phosphatidylglycerophosphatase activity"/>
    <property type="evidence" value="ECO:0007669"/>
    <property type="project" value="UniProtKB-EC"/>
</dbReference>